<dbReference type="Proteomes" id="UP000027142">
    <property type="component" value="Chromosome"/>
</dbReference>
<name>A0A060LX19_9BACI</name>
<protein>
    <recommendedName>
        <fullName evidence="3">Thiopeptide-type bacteriocin biosynthesis domain-containing protein</fullName>
    </recommendedName>
</protein>
<dbReference type="PATRIC" id="fig|1246626.3.peg.207"/>
<dbReference type="eggNOG" id="ENOG5030DWT">
    <property type="taxonomic scope" value="Bacteria"/>
</dbReference>
<dbReference type="EMBL" id="CP003923">
    <property type="protein sequence ID" value="AIC92833.1"/>
    <property type="molecule type" value="Genomic_DNA"/>
</dbReference>
<dbReference type="STRING" id="1246626.BleG1_0225"/>
<dbReference type="RefSeq" id="WP_038476152.1">
    <property type="nucleotide sequence ID" value="NZ_CP003923.1"/>
</dbReference>
<evidence type="ECO:0000313" key="2">
    <source>
        <dbReference type="Proteomes" id="UP000027142"/>
    </source>
</evidence>
<dbReference type="HOGENOM" id="CLU_833296_0_0_9"/>
<evidence type="ECO:0000313" key="1">
    <source>
        <dbReference type="EMBL" id="AIC92833.1"/>
    </source>
</evidence>
<accession>A0A060LX19</accession>
<organism evidence="1 2">
    <name type="scientific">Shouchella lehensis G1</name>
    <dbReference type="NCBI Taxonomy" id="1246626"/>
    <lineage>
        <taxon>Bacteria</taxon>
        <taxon>Bacillati</taxon>
        <taxon>Bacillota</taxon>
        <taxon>Bacilli</taxon>
        <taxon>Bacillales</taxon>
        <taxon>Bacillaceae</taxon>
        <taxon>Shouchella</taxon>
    </lineage>
</organism>
<dbReference type="AlphaFoldDB" id="A0A060LX19"/>
<keyword evidence="2" id="KW-1185">Reference proteome</keyword>
<sequence>MEHYSIKCYVVEPSQELKTTIKKLIKNYNFMIDKGWENGYHLHLRGTIRRSDLSWMLKELKAGVNCSLTSFDEAEFSRNYQSTATILRNANPFNPILKNDVIVKEEDLIFNEKLEDDLFKESNKIFDHYFSEYYFEENALHPIIAEIMKFHHKMKEYEQLETYVVEHQAYNCHLSHYVAFINRLNAQDKELVENDFKRRFESDSKEGLLNFDLSPTALTENLLGFFYKLRPLIERKDLNFYMPFDRSHIDEKIEYASKRHQVTFAKENMHIYLYNEVLIANRWVTNALYKKLLLLGLTNMDRFYMNYVIARLNFSEKELSDYPVQSLNKTSVS</sequence>
<evidence type="ECO:0008006" key="3">
    <source>
        <dbReference type="Google" id="ProtNLM"/>
    </source>
</evidence>
<reference evidence="1 2" key="1">
    <citation type="journal article" date="2014" name="Gene">
        <title>A comparative genomic analysis of the alkalitolerant soil bacterium Bacillus lehensis G1.</title>
        <authorList>
            <person name="Noor Y.M."/>
            <person name="Samsulrizal N.H."/>
            <person name="Jema'on N.A."/>
            <person name="Low K.O."/>
            <person name="Ramli A.N."/>
            <person name="Alias N.I."/>
            <person name="Damis S.I."/>
            <person name="Fuzi S.F."/>
            <person name="Isa M.N."/>
            <person name="Murad A.M."/>
            <person name="Raih M.F."/>
            <person name="Bakar F.D."/>
            <person name="Najimudin N."/>
            <person name="Mahadi N.M."/>
            <person name="Illias R.M."/>
        </authorList>
    </citation>
    <scope>NUCLEOTIDE SEQUENCE [LARGE SCALE GENOMIC DNA]</scope>
    <source>
        <strain evidence="1 2">G1</strain>
    </source>
</reference>
<gene>
    <name evidence="1" type="ORF">BleG1_0225</name>
</gene>
<dbReference type="KEGG" id="ble:BleG1_0225"/>
<proteinExistence type="predicted"/>
<dbReference type="OrthoDB" id="2974226at2"/>